<dbReference type="EMBL" id="MBFT01000068">
    <property type="protein sequence ID" value="PVU98785.1"/>
    <property type="molecule type" value="Genomic_DNA"/>
</dbReference>
<keyword evidence="1" id="KW-0040">ANK repeat</keyword>
<evidence type="ECO:0000313" key="3">
    <source>
        <dbReference type="Proteomes" id="UP000245699"/>
    </source>
</evidence>
<dbReference type="PROSITE" id="PS50088">
    <property type="entry name" value="ANK_REPEAT"/>
    <property type="match status" value="1"/>
</dbReference>
<dbReference type="SUPFAM" id="SSF140860">
    <property type="entry name" value="Pseudo ankyrin repeat-like"/>
    <property type="match status" value="1"/>
</dbReference>
<dbReference type="Gene3D" id="1.25.40.20">
    <property type="entry name" value="Ankyrin repeat-containing domain"/>
    <property type="match status" value="1"/>
</dbReference>
<name>A0A2T9Z2G2_9FUNG</name>
<gene>
    <name evidence="2" type="ORF">BB559_001310</name>
</gene>
<dbReference type="Proteomes" id="UP000245699">
    <property type="component" value="Unassembled WGS sequence"/>
</dbReference>
<evidence type="ECO:0000256" key="1">
    <source>
        <dbReference type="PROSITE-ProRule" id="PRU00023"/>
    </source>
</evidence>
<dbReference type="OrthoDB" id="20872at2759"/>
<dbReference type="AlphaFoldDB" id="A0A2T9Z2G2"/>
<comment type="caution">
    <text evidence="2">The sequence shown here is derived from an EMBL/GenBank/DDBJ whole genome shotgun (WGS) entry which is preliminary data.</text>
</comment>
<dbReference type="InterPro" id="IPR002110">
    <property type="entry name" value="Ankyrin_rpt"/>
</dbReference>
<feature type="non-terminal residue" evidence="2">
    <location>
        <position position="1"/>
    </location>
</feature>
<evidence type="ECO:0000313" key="2">
    <source>
        <dbReference type="EMBL" id="PVU98785.1"/>
    </source>
</evidence>
<accession>A0A2T9Z2G2</accession>
<organism evidence="2 3">
    <name type="scientific">Furculomyces boomerangus</name>
    <dbReference type="NCBI Taxonomy" id="61424"/>
    <lineage>
        <taxon>Eukaryota</taxon>
        <taxon>Fungi</taxon>
        <taxon>Fungi incertae sedis</taxon>
        <taxon>Zoopagomycota</taxon>
        <taxon>Kickxellomycotina</taxon>
        <taxon>Harpellomycetes</taxon>
        <taxon>Harpellales</taxon>
        <taxon>Harpellaceae</taxon>
        <taxon>Furculomyces</taxon>
    </lineage>
</organism>
<sequence length="66" mass="7218">KGADIGKGGNDSLRAASENGNFDIVKYLVENGPDLDLDEALEEAETYSRFKIIKFLKKVKTSKGNV</sequence>
<reference evidence="2 3" key="1">
    <citation type="journal article" date="2018" name="MBio">
        <title>Comparative Genomics Reveals the Core Gene Toolbox for the Fungus-Insect Symbiosis.</title>
        <authorList>
            <person name="Wang Y."/>
            <person name="Stata M."/>
            <person name="Wang W."/>
            <person name="Stajich J.E."/>
            <person name="White M.M."/>
            <person name="Moncalvo J.M."/>
        </authorList>
    </citation>
    <scope>NUCLEOTIDE SEQUENCE [LARGE SCALE GENOMIC DNA]</scope>
    <source>
        <strain evidence="2 3">AUS-77-4</strain>
    </source>
</reference>
<protein>
    <submittedName>
        <fullName evidence="2">Uncharacterized protein</fullName>
    </submittedName>
</protein>
<dbReference type="PROSITE" id="PS50297">
    <property type="entry name" value="ANK_REP_REGION"/>
    <property type="match status" value="1"/>
</dbReference>
<proteinExistence type="predicted"/>
<dbReference type="InterPro" id="IPR036770">
    <property type="entry name" value="Ankyrin_rpt-contain_sf"/>
</dbReference>
<keyword evidence="3" id="KW-1185">Reference proteome</keyword>
<feature type="repeat" description="ANK" evidence="1">
    <location>
        <begin position="8"/>
        <end position="40"/>
    </location>
</feature>
<dbReference type="Pfam" id="PF13606">
    <property type="entry name" value="Ank_3"/>
    <property type="match status" value="1"/>
</dbReference>